<dbReference type="PATRIC" id="fig|1229493.5.peg.1169"/>
<evidence type="ECO:0000313" key="2">
    <source>
        <dbReference type="Proteomes" id="UP000031586"/>
    </source>
</evidence>
<dbReference type="AlphaFoldDB" id="A0A0C1Z8P7"/>
<reference evidence="1 2" key="1">
    <citation type="submission" date="2014-07" db="EMBL/GenBank/DDBJ databases">
        <title>Unique and conserved regions in Vibrio harveyi and related species in comparison with the shrimp pathogen Vibrio harveyi CAIM 1792.</title>
        <authorList>
            <person name="Espinoza-Valles I."/>
            <person name="Vora G."/>
            <person name="Leekitcharoenphon P."/>
            <person name="Ussery D."/>
            <person name="Hoj L."/>
            <person name="Gomez-Gil B."/>
        </authorList>
    </citation>
    <scope>NUCLEOTIDE SEQUENCE [LARGE SCALE GENOMIC DNA]</scope>
    <source>
        <strain evidence="2">CAIM 1854 / LMG 25443</strain>
    </source>
</reference>
<gene>
    <name evidence="1" type="ORF">H735_10400</name>
</gene>
<dbReference type="EMBL" id="JPRD01000015">
    <property type="protein sequence ID" value="KIF53325.1"/>
    <property type="molecule type" value="Genomic_DNA"/>
</dbReference>
<dbReference type="RefSeq" id="WP_020194522.1">
    <property type="nucleotide sequence ID" value="NZ_BAOH01000005.1"/>
</dbReference>
<protein>
    <submittedName>
        <fullName evidence="1">Uncharacterized protein</fullName>
    </submittedName>
</protein>
<accession>A0A0C1Z8P7</accession>
<evidence type="ECO:0000313" key="1">
    <source>
        <dbReference type="EMBL" id="KIF53325.1"/>
    </source>
</evidence>
<proteinExistence type="predicted"/>
<name>A0A0C1Z8P7_9VIBR</name>
<organism evidence="1 2">
    <name type="scientific">Vibrio owensii CAIM 1854 = LMG 25443</name>
    <dbReference type="NCBI Taxonomy" id="1229493"/>
    <lineage>
        <taxon>Bacteria</taxon>
        <taxon>Pseudomonadati</taxon>
        <taxon>Pseudomonadota</taxon>
        <taxon>Gammaproteobacteria</taxon>
        <taxon>Vibrionales</taxon>
        <taxon>Vibrionaceae</taxon>
        <taxon>Vibrio</taxon>
    </lineage>
</organism>
<dbReference type="Proteomes" id="UP000031586">
    <property type="component" value="Unassembled WGS sequence"/>
</dbReference>
<sequence length="205" mass="23227">MTTGTPTINLPLELVQEVRKNMEIGQMQPMLIGTKAENVKVPMQGTSLGLVLREEDVTIANVTAEPDIDLMVGTNIWRKQEVTKPVMVGHYILLQLDKTPDTTYEMGFTYVDSSMAQVMDMLSMQAEISVIMIGESSVRVFKTLSPGFHEDLKKQIERVKTETDLNWPVEVFVECTQYMMQQTATSADLWEWFKREEGEITITVG</sequence>
<comment type="caution">
    <text evidence="1">The sequence shown here is derived from an EMBL/GenBank/DDBJ whole genome shotgun (WGS) entry which is preliminary data.</text>
</comment>